<evidence type="ECO:0000256" key="3">
    <source>
        <dbReference type="ARBA" id="ARBA00022670"/>
    </source>
</evidence>
<keyword evidence="3" id="KW-0645">Protease</keyword>
<name>A0AA39RH06_ACESA</name>
<evidence type="ECO:0000313" key="7">
    <source>
        <dbReference type="Proteomes" id="UP001168877"/>
    </source>
</evidence>
<accession>A0AA39RH06</accession>
<comment type="similarity">
    <text evidence="1">Belongs to the peptidase C15 family.</text>
</comment>
<dbReference type="InterPro" id="IPR000816">
    <property type="entry name" value="Peptidase_C15"/>
</dbReference>
<evidence type="ECO:0000256" key="1">
    <source>
        <dbReference type="ARBA" id="ARBA00006641"/>
    </source>
</evidence>
<dbReference type="Gene3D" id="3.40.630.20">
    <property type="entry name" value="Peptidase C15, pyroglutamyl peptidase I-like"/>
    <property type="match status" value="1"/>
</dbReference>
<dbReference type="EMBL" id="JAUESC010000387">
    <property type="protein sequence ID" value="KAK0573691.1"/>
    <property type="molecule type" value="Genomic_DNA"/>
</dbReference>
<protein>
    <recommendedName>
        <fullName evidence="8">Pyrrolidone-carboxylate peptidase</fullName>
    </recommendedName>
</protein>
<dbReference type="GO" id="GO:0016920">
    <property type="term" value="F:pyroglutamyl-peptidase activity"/>
    <property type="evidence" value="ECO:0007669"/>
    <property type="project" value="InterPro"/>
</dbReference>
<evidence type="ECO:0000256" key="2">
    <source>
        <dbReference type="ARBA" id="ARBA00022490"/>
    </source>
</evidence>
<gene>
    <name evidence="6" type="ORF">LWI29_012155</name>
</gene>
<keyword evidence="2" id="KW-0963">Cytoplasm</keyword>
<comment type="caution">
    <text evidence="6">The sequence shown here is derived from an EMBL/GenBank/DDBJ whole genome shotgun (WGS) entry which is preliminary data.</text>
</comment>
<dbReference type="GO" id="GO:0006508">
    <property type="term" value="P:proteolysis"/>
    <property type="evidence" value="ECO:0007669"/>
    <property type="project" value="UniProtKB-KW"/>
</dbReference>
<keyword evidence="7" id="KW-1185">Reference proteome</keyword>
<dbReference type="AlphaFoldDB" id="A0AA39RH06"/>
<sequence length="378" mass="42342">MSKAAEKHVYAVELLFDDSLKSKLKGIHNRATQSNDSGHEPHINLLVFEVSSQLQNLPDDPIPLQERFPVSLSKSITFYPTRDRGIYLQPKIEYHLRKFHKSLCDTLMKEYPTNMGLEIYKGYKPNSWTPAASNPRRYGVGASTGFYQQGSLEIGNCICARFDEMGSEGPKAVTIHVTGFKKFLGVNENPTETMVNNLKIFLEKRGLPAGVRLGSCTVLETAGIGALPMLHMILESSVSSMDNEQIVWLHFGVNSGQSKFAIEQRAVNEATFGCPDEFGWRPQQLPIVPEDGEISRTRETLCSTEAILKFLKKKGCDANISRDAGRFVCNYVYYQSLRFAEQKGHKSLFVHVPLFSSIDEQTQMKFIATLLEAIASTC</sequence>
<dbReference type="Proteomes" id="UP001168877">
    <property type="component" value="Unassembled WGS sequence"/>
</dbReference>
<dbReference type="GO" id="GO:0005829">
    <property type="term" value="C:cytosol"/>
    <property type="evidence" value="ECO:0007669"/>
    <property type="project" value="InterPro"/>
</dbReference>
<evidence type="ECO:0008006" key="8">
    <source>
        <dbReference type="Google" id="ProtNLM"/>
    </source>
</evidence>
<organism evidence="6 7">
    <name type="scientific">Acer saccharum</name>
    <name type="common">Sugar maple</name>
    <dbReference type="NCBI Taxonomy" id="4024"/>
    <lineage>
        <taxon>Eukaryota</taxon>
        <taxon>Viridiplantae</taxon>
        <taxon>Streptophyta</taxon>
        <taxon>Embryophyta</taxon>
        <taxon>Tracheophyta</taxon>
        <taxon>Spermatophyta</taxon>
        <taxon>Magnoliopsida</taxon>
        <taxon>eudicotyledons</taxon>
        <taxon>Gunneridae</taxon>
        <taxon>Pentapetalae</taxon>
        <taxon>rosids</taxon>
        <taxon>malvids</taxon>
        <taxon>Sapindales</taxon>
        <taxon>Sapindaceae</taxon>
        <taxon>Hippocastanoideae</taxon>
        <taxon>Acereae</taxon>
        <taxon>Acer</taxon>
    </lineage>
</organism>
<reference evidence="6" key="2">
    <citation type="submission" date="2023-06" db="EMBL/GenBank/DDBJ databases">
        <authorList>
            <person name="Swenson N.G."/>
            <person name="Wegrzyn J.L."/>
            <person name="Mcevoy S.L."/>
        </authorList>
    </citation>
    <scope>NUCLEOTIDE SEQUENCE</scope>
    <source>
        <strain evidence="6">NS2018</strain>
        <tissue evidence="6">Leaf</tissue>
    </source>
</reference>
<keyword evidence="5" id="KW-0788">Thiol protease</keyword>
<evidence type="ECO:0000256" key="5">
    <source>
        <dbReference type="ARBA" id="ARBA00022807"/>
    </source>
</evidence>
<evidence type="ECO:0000313" key="6">
    <source>
        <dbReference type="EMBL" id="KAK0573691.1"/>
    </source>
</evidence>
<keyword evidence="4" id="KW-0378">Hydrolase</keyword>
<dbReference type="CDD" id="cd00501">
    <property type="entry name" value="Peptidase_C15"/>
    <property type="match status" value="1"/>
</dbReference>
<dbReference type="InterPro" id="IPR016125">
    <property type="entry name" value="Peptidase_C15-like"/>
</dbReference>
<proteinExistence type="inferred from homology"/>
<dbReference type="PANTHER" id="PTHR23402">
    <property type="entry name" value="PROTEASE FAMILY C15 PYROGLUTAMYL-PEPTIDASE I-RELATED"/>
    <property type="match status" value="1"/>
</dbReference>
<dbReference type="InterPro" id="IPR036440">
    <property type="entry name" value="Peptidase_C15-like_sf"/>
</dbReference>
<dbReference type="FunFam" id="3.40.630.20:FF:000003">
    <property type="entry name" value="Pyrrolidone-carboxylate peptidase isoform A"/>
    <property type="match status" value="1"/>
</dbReference>
<reference evidence="6" key="1">
    <citation type="journal article" date="2022" name="Plant J.">
        <title>Strategies of tolerance reflected in two North American maple genomes.</title>
        <authorList>
            <person name="McEvoy S.L."/>
            <person name="Sezen U.U."/>
            <person name="Trouern-Trend A."/>
            <person name="McMahon S.M."/>
            <person name="Schaberg P.G."/>
            <person name="Yang J."/>
            <person name="Wegrzyn J.L."/>
            <person name="Swenson N.G."/>
        </authorList>
    </citation>
    <scope>NUCLEOTIDE SEQUENCE</scope>
    <source>
        <strain evidence="6">NS2018</strain>
    </source>
</reference>
<evidence type="ECO:0000256" key="4">
    <source>
        <dbReference type="ARBA" id="ARBA00022801"/>
    </source>
</evidence>
<dbReference type="Pfam" id="PF01470">
    <property type="entry name" value="Peptidase_C15"/>
    <property type="match status" value="1"/>
</dbReference>
<dbReference type="SUPFAM" id="SSF53182">
    <property type="entry name" value="Pyrrolidone carboxyl peptidase (pyroglutamate aminopeptidase)"/>
    <property type="match status" value="1"/>
</dbReference>
<dbReference type="PANTHER" id="PTHR23402:SF26">
    <property type="entry name" value="PEPTIDASE C15, PYROGLUTAMYL PEPTIDASE I-LIKE PROTEIN"/>
    <property type="match status" value="1"/>
</dbReference>